<dbReference type="OrthoDB" id="213056at2"/>
<evidence type="ECO:0000313" key="2">
    <source>
        <dbReference type="Proteomes" id="UP000324974"/>
    </source>
</evidence>
<dbReference type="Proteomes" id="UP000324974">
    <property type="component" value="Chromosome"/>
</dbReference>
<reference evidence="2" key="1">
    <citation type="submission" date="2019-08" db="EMBL/GenBank/DDBJ databases">
        <title>Limnoglobus roseus gen. nov., sp. nov., a novel freshwater planctomycete with a giant genome from the family Gemmataceae.</title>
        <authorList>
            <person name="Kulichevskaya I.S."/>
            <person name="Naumoff D.G."/>
            <person name="Miroshnikov K."/>
            <person name="Ivanova A."/>
            <person name="Philippov D.A."/>
            <person name="Hakobyan A."/>
            <person name="Rijpstra I.C."/>
            <person name="Sinninghe Damste J.S."/>
            <person name="Liesack W."/>
            <person name="Dedysh S.N."/>
        </authorList>
    </citation>
    <scope>NUCLEOTIDE SEQUENCE [LARGE SCALE GENOMIC DNA]</scope>
    <source>
        <strain evidence="2">PX52</strain>
    </source>
</reference>
<gene>
    <name evidence="1" type="ORF">PX52LOC_07094</name>
</gene>
<accession>A0A5C1AM26</accession>
<sequence length="142" mass="15791">MISTFNRSGIQFQYPSNWNLDLEEDGVSWTATVQSNELAFVLVSFRPDAADPAELADEALVAIREEYKELDAENAIESFNGLPAVGHNIDFLTVDMSITCRTRAFDTPGGPTLVLCQFGEYDREKNEPVLDAICASMRFTSE</sequence>
<dbReference type="EMBL" id="CP042425">
    <property type="protein sequence ID" value="QEL20010.1"/>
    <property type="molecule type" value="Genomic_DNA"/>
</dbReference>
<organism evidence="1 2">
    <name type="scientific">Limnoglobus roseus</name>
    <dbReference type="NCBI Taxonomy" id="2598579"/>
    <lineage>
        <taxon>Bacteria</taxon>
        <taxon>Pseudomonadati</taxon>
        <taxon>Planctomycetota</taxon>
        <taxon>Planctomycetia</taxon>
        <taxon>Gemmatales</taxon>
        <taxon>Gemmataceae</taxon>
        <taxon>Limnoglobus</taxon>
    </lineage>
</organism>
<dbReference type="RefSeq" id="WP_149114342.1">
    <property type="nucleotide sequence ID" value="NZ_CP042425.1"/>
</dbReference>
<protein>
    <recommendedName>
        <fullName evidence="3">DUF1795 domain-containing protein</fullName>
    </recommendedName>
</protein>
<evidence type="ECO:0000313" key="1">
    <source>
        <dbReference type="EMBL" id="QEL20010.1"/>
    </source>
</evidence>
<name>A0A5C1AM26_9BACT</name>
<evidence type="ECO:0008006" key="3">
    <source>
        <dbReference type="Google" id="ProtNLM"/>
    </source>
</evidence>
<keyword evidence="2" id="KW-1185">Reference proteome</keyword>
<proteinExistence type="predicted"/>
<dbReference type="KEGG" id="lrs:PX52LOC_07094"/>
<dbReference type="AlphaFoldDB" id="A0A5C1AM26"/>